<accession>A0A7C9DGB7</accession>
<sequence length="117" mass="12865">MILSLRVFSRFSFATSHAINLSWHLETADLVLFSADFLSSLGLVRVVTLIVWYRGSSIRCYGPGHRDVLLLLPNFDCIWNGVVLLASGFLGEASLHFTSKCSDYEPCGEPVLIEGAG</sequence>
<organism evidence="1">
    <name type="scientific">Opuntia streptacantha</name>
    <name type="common">Prickly pear cactus</name>
    <name type="synonym">Opuntia cardona</name>
    <dbReference type="NCBI Taxonomy" id="393608"/>
    <lineage>
        <taxon>Eukaryota</taxon>
        <taxon>Viridiplantae</taxon>
        <taxon>Streptophyta</taxon>
        <taxon>Embryophyta</taxon>
        <taxon>Tracheophyta</taxon>
        <taxon>Spermatophyta</taxon>
        <taxon>Magnoliopsida</taxon>
        <taxon>eudicotyledons</taxon>
        <taxon>Gunneridae</taxon>
        <taxon>Pentapetalae</taxon>
        <taxon>Caryophyllales</taxon>
        <taxon>Cactineae</taxon>
        <taxon>Cactaceae</taxon>
        <taxon>Opuntioideae</taxon>
        <taxon>Opuntia</taxon>
    </lineage>
</organism>
<dbReference type="EMBL" id="GISG01127612">
    <property type="protein sequence ID" value="MBA4642221.1"/>
    <property type="molecule type" value="Transcribed_RNA"/>
</dbReference>
<protein>
    <submittedName>
        <fullName evidence="1">Uncharacterized protein</fullName>
    </submittedName>
</protein>
<dbReference type="AlphaFoldDB" id="A0A7C9DGB7"/>
<proteinExistence type="predicted"/>
<name>A0A7C9DGB7_OPUST</name>
<reference evidence="1" key="2">
    <citation type="submission" date="2020-07" db="EMBL/GenBank/DDBJ databases">
        <authorList>
            <person name="Vera ALvarez R."/>
            <person name="Arias-Moreno D.M."/>
            <person name="Jimenez-Jacinto V."/>
            <person name="Jimenez-Bremont J.F."/>
            <person name="Swaminathan K."/>
            <person name="Moose S.P."/>
            <person name="Guerrero-Gonzalez M.L."/>
            <person name="Marino-Ramirez L."/>
            <person name="Landsman D."/>
            <person name="Rodriguez-Kessler M."/>
            <person name="Delgado-Sanchez P."/>
        </authorList>
    </citation>
    <scope>NUCLEOTIDE SEQUENCE</scope>
    <source>
        <tissue evidence="1">Cladode</tissue>
    </source>
</reference>
<reference evidence="1" key="1">
    <citation type="journal article" date="2013" name="J. Plant Res.">
        <title>Effect of fungi and light on seed germination of three Opuntia species from semiarid lands of central Mexico.</title>
        <authorList>
            <person name="Delgado-Sanchez P."/>
            <person name="Jimenez-Bremont J.F."/>
            <person name="Guerrero-Gonzalez Mde L."/>
            <person name="Flores J."/>
        </authorList>
    </citation>
    <scope>NUCLEOTIDE SEQUENCE</scope>
    <source>
        <tissue evidence="1">Cladode</tissue>
    </source>
</reference>
<evidence type="ECO:0000313" key="1">
    <source>
        <dbReference type="EMBL" id="MBA4642221.1"/>
    </source>
</evidence>